<feature type="transmembrane region" description="Helical" evidence="1">
    <location>
        <begin position="115"/>
        <end position="136"/>
    </location>
</feature>
<dbReference type="RefSeq" id="WP_068867774.1">
    <property type="nucleotide sequence ID" value="NZ_VDCI01000001.1"/>
</dbReference>
<keyword evidence="1" id="KW-0472">Membrane</keyword>
<keyword evidence="4" id="KW-1185">Reference proteome</keyword>
<feature type="transmembrane region" description="Helical" evidence="1">
    <location>
        <begin position="217"/>
        <end position="242"/>
    </location>
</feature>
<dbReference type="Pfam" id="PF16980">
    <property type="entry name" value="CitMHS_2"/>
    <property type="match status" value="1"/>
</dbReference>
<keyword evidence="1" id="KW-0812">Transmembrane</keyword>
<organism evidence="3 4">
    <name type="scientific">Prosthecochloris vibrioformis</name>
    <name type="common">Chlorobium vibrioforme</name>
    <dbReference type="NCBI Taxonomy" id="1098"/>
    <lineage>
        <taxon>Bacteria</taxon>
        <taxon>Pseudomonadati</taxon>
        <taxon>Chlorobiota</taxon>
        <taxon>Chlorobiia</taxon>
        <taxon>Chlorobiales</taxon>
        <taxon>Chlorobiaceae</taxon>
        <taxon>Prosthecochloris</taxon>
    </lineage>
</organism>
<sequence length="495" mass="53712">MKKNMHYLPPLVVVAAALFLPAATLFASEAAATANHALAVADAAHAAAHHLPPVWTVVPFVLLLLMIATGPLFYAHFWEHNYPKISIVLATLVAGFYGFFMDHGTHKLLHTLEEYISFIALISSLFIASGGILIKIEQRGRPLVNGGLLFFGAILADIIGTTGASMLLIRPYMRINEGRLKPFHIVFFIFLVSNVGGGLTPIGDPPLFLGFLKGVPFFWILSSVWHIWLVTVFVLIGIFMVLDSRAGEGKLPEALEGATGGGIKIVGSRNFLFLGVLIVAVFLDPAVISGFPSLQDMFHVPFGIREVIMFTVAYAAYKAADPVALKGNEFNFEPIKEVAFLFIGIFATMIPALDLIGAYAQAHAAEFSVSRFYWLTGALSGVLDNAPTYLNFLAGSMGKFGLDIGSADAVREFSSGIASPIAGDQPSEVYLLAISVAAVFFGAMTYIGNAPNFMVKNIAEQADADVPSFIEYIYKYSLPILLPVFLCIWFIFFNH</sequence>
<feature type="signal peptide" evidence="2">
    <location>
        <begin position="1"/>
        <end position="27"/>
    </location>
</feature>
<feature type="transmembrane region" description="Helical" evidence="1">
    <location>
        <begin position="338"/>
        <end position="360"/>
    </location>
</feature>
<dbReference type="InterPro" id="IPR031566">
    <property type="entry name" value="CitMHS_2"/>
</dbReference>
<gene>
    <name evidence="3" type="ORF">FGF68_02150</name>
</gene>
<feature type="chain" id="PRO_5022992808" evidence="2">
    <location>
        <begin position="28"/>
        <end position="495"/>
    </location>
</feature>
<keyword evidence="1" id="KW-1133">Transmembrane helix</keyword>
<feature type="transmembrane region" description="Helical" evidence="1">
    <location>
        <begin position="148"/>
        <end position="169"/>
    </location>
</feature>
<dbReference type="Proteomes" id="UP000309544">
    <property type="component" value="Unassembled WGS sequence"/>
</dbReference>
<dbReference type="EMBL" id="VDCI01000001">
    <property type="protein sequence ID" value="TNJ38002.1"/>
    <property type="molecule type" value="Genomic_DNA"/>
</dbReference>
<name>A0A5C4S487_PROVB</name>
<keyword evidence="2" id="KW-0732">Signal</keyword>
<feature type="transmembrane region" description="Helical" evidence="1">
    <location>
        <begin position="54"/>
        <end position="75"/>
    </location>
</feature>
<feature type="transmembrane region" description="Helical" evidence="1">
    <location>
        <begin position="82"/>
        <end position="100"/>
    </location>
</feature>
<evidence type="ECO:0000256" key="1">
    <source>
        <dbReference type="SAM" id="Phobius"/>
    </source>
</evidence>
<comment type="caution">
    <text evidence="3">The sequence shown here is derived from an EMBL/GenBank/DDBJ whole genome shotgun (WGS) entry which is preliminary data.</text>
</comment>
<evidence type="ECO:0000313" key="4">
    <source>
        <dbReference type="Proteomes" id="UP000309544"/>
    </source>
</evidence>
<feature type="transmembrane region" description="Helical" evidence="1">
    <location>
        <begin position="473"/>
        <end position="493"/>
    </location>
</feature>
<evidence type="ECO:0000256" key="2">
    <source>
        <dbReference type="SAM" id="SignalP"/>
    </source>
</evidence>
<reference evidence="3 4" key="1">
    <citation type="submission" date="2019-05" db="EMBL/GenBank/DDBJ databases">
        <title>Draft Whole-Genome sequence of the green sulfur bacterium Prosthecochloris vibrioformis DSM 260.</title>
        <authorList>
            <person name="Meyer T.E."/>
            <person name="Kyndt J.A."/>
        </authorList>
    </citation>
    <scope>NUCLEOTIDE SEQUENCE [LARGE SCALE GENOMIC DNA]</scope>
    <source>
        <strain evidence="3 4">DSM 260</strain>
    </source>
</reference>
<dbReference type="AlphaFoldDB" id="A0A5C4S487"/>
<feature type="transmembrane region" description="Helical" evidence="1">
    <location>
        <begin position="372"/>
        <end position="392"/>
    </location>
</feature>
<protein>
    <submittedName>
        <fullName evidence="3">Citrate transporter</fullName>
    </submittedName>
</protein>
<proteinExistence type="predicted"/>
<feature type="transmembrane region" description="Helical" evidence="1">
    <location>
        <begin position="271"/>
        <end position="291"/>
    </location>
</feature>
<evidence type="ECO:0000313" key="3">
    <source>
        <dbReference type="EMBL" id="TNJ38002.1"/>
    </source>
</evidence>
<feature type="transmembrane region" description="Helical" evidence="1">
    <location>
        <begin position="429"/>
        <end position="447"/>
    </location>
</feature>
<accession>A0A5C4S487</accession>